<accession>A0ABP0DWV6</accession>
<protein>
    <recommendedName>
        <fullName evidence="4">Mediator of RNA polymerase II transcription subunit 11</fullName>
    </recommendedName>
    <alternativeName>
        <fullName evidence="4">Mediator complex subunit 11</fullName>
    </alternativeName>
</protein>
<dbReference type="Proteomes" id="UP001642501">
    <property type="component" value="Unassembled WGS sequence"/>
</dbReference>
<dbReference type="EMBL" id="CAWUOM010000094">
    <property type="protein sequence ID" value="CAK7271767.1"/>
    <property type="molecule type" value="Genomic_DNA"/>
</dbReference>
<evidence type="ECO:0000256" key="3">
    <source>
        <dbReference type="ARBA" id="ARBA00023242"/>
    </source>
</evidence>
<gene>
    <name evidence="4" type="primary">MED11</name>
    <name evidence="5" type="ORF">SEPCBS57363_004791</name>
</gene>
<evidence type="ECO:0000313" key="6">
    <source>
        <dbReference type="Proteomes" id="UP001642501"/>
    </source>
</evidence>
<keyword evidence="4" id="KW-0805">Transcription regulation</keyword>
<dbReference type="Pfam" id="PF10280">
    <property type="entry name" value="Med11"/>
    <property type="match status" value="1"/>
</dbReference>
<dbReference type="Gene3D" id="1.10.287.3490">
    <property type="match status" value="1"/>
</dbReference>
<comment type="subunit">
    <text evidence="4">Component of the Mediator complex.</text>
</comment>
<dbReference type="PANTHER" id="PTHR22890">
    <property type="entry name" value="MEDIATOR OF RNA POLYMERASE II TRANSCRIPTION SUBUNIT 11"/>
    <property type="match status" value="1"/>
</dbReference>
<organism evidence="5 6">
    <name type="scientific">Sporothrix epigloea</name>
    <dbReference type="NCBI Taxonomy" id="1892477"/>
    <lineage>
        <taxon>Eukaryota</taxon>
        <taxon>Fungi</taxon>
        <taxon>Dikarya</taxon>
        <taxon>Ascomycota</taxon>
        <taxon>Pezizomycotina</taxon>
        <taxon>Sordariomycetes</taxon>
        <taxon>Sordariomycetidae</taxon>
        <taxon>Ophiostomatales</taxon>
        <taxon>Ophiostomataceae</taxon>
        <taxon>Sporothrix</taxon>
    </lineage>
</organism>
<keyword evidence="4" id="KW-0804">Transcription</keyword>
<proteinExistence type="inferred from homology"/>
<evidence type="ECO:0000313" key="5">
    <source>
        <dbReference type="EMBL" id="CAK7271767.1"/>
    </source>
</evidence>
<keyword evidence="6" id="KW-1185">Reference proteome</keyword>
<reference evidence="5 6" key="1">
    <citation type="submission" date="2024-01" db="EMBL/GenBank/DDBJ databases">
        <authorList>
            <person name="Allen C."/>
            <person name="Tagirdzhanova G."/>
        </authorList>
    </citation>
    <scope>NUCLEOTIDE SEQUENCE [LARGE SCALE GENOMIC DNA]</scope>
    <source>
        <strain evidence="5 6">CBS 573.63</strain>
    </source>
</reference>
<evidence type="ECO:0000256" key="4">
    <source>
        <dbReference type="RuleBase" id="RU364147"/>
    </source>
</evidence>
<sequence length="179" mass="19361">MDNTSEQALPDAAPQISGIHDPFTLTERFNQLAEIDNDIIKLLSLANDTIKPLSTPVDTARDNHAGLVNSTGKDTEARVSSFKDAMDSFLTTLHAVDVRLKRQIWGLEEAGIISLKESKSSGVSLEPNGVGDIGALDIGLLNSASSKVDREMEAELWATMRATLERLGQDMPREASNGQ</sequence>
<keyword evidence="3 4" id="KW-0539">Nucleus</keyword>
<keyword evidence="4" id="KW-0010">Activator</keyword>
<name>A0ABP0DWV6_9PEZI</name>
<comment type="subcellular location">
    <subcellularLocation>
        <location evidence="1 4">Nucleus</location>
    </subcellularLocation>
</comment>
<evidence type="ECO:0000256" key="1">
    <source>
        <dbReference type="ARBA" id="ARBA00004123"/>
    </source>
</evidence>
<comment type="function">
    <text evidence="4">Component of the Mediator complex, a coactivator involved in the regulated transcription of nearly all RNA polymerase II-dependent genes. Mediator functions as a bridge to convey information from gene-specific regulatory proteins to the basal RNA polymerase II transcription machinery. Mediator is recruited to promoters by direct interactions with regulatory proteins and serves as a scaffold for the assembly of a functional pre-initiation complex with RNA polymerase II and the general transcription factors.</text>
</comment>
<comment type="similarity">
    <text evidence="2 4">Belongs to the Mediator complex subunit 11 family.</text>
</comment>
<comment type="caution">
    <text evidence="5">The sequence shown here is derived from an EMBL/GenBank/DDBJ whole genome shotgun (WGS) entry which is preliminary data.</text>
</comment>
<dbReference type="InterPro" id="IPR019404">
    <property type="entry name" value="Mediator_Med11"/>
</dbReference>
<evidence type="ECO:0000256" key="2">
    <source>
        <dbReference type="ARBA" id="ARBA00008186"/>
    </source>
</evidence>